<sequence>MDNARYGHMRIKPGQVKAVDVLEEEEPEQDPNRRSWGEDPKSYWGRRKVTYLGHRVSAGRLEARPKDL</sequence>
<evidence type="ECO:0000313" key="2">
    <source>
        <dbReference type="Proteomes" id="UP000198211"/>
    </source>
</evidence>
<name>A0A225VBV8_9STRA</name>
<comment type="caution">
    <text evidence="1">The sequence shown here is derived from an EMBL/GenBank/DDBJ whole genome shotgun (WGS) entry which is preliminary data.</text>
</comment>
<dbReference type="GO" id="GO:0003964">
    <property type="term" value="F:RNA-directed DNA polymerase activity"/>
    <property type="evidence" value="ECO:0007669"/>
    <property type="project" value="UniProtKB-KW"/>
</dbReference>
<organism evidence="1 2">
    <name type="scientific">Phytophthora megakarya</name>
    <dbReference type="NCBI Taxonomy" id="4795"/>
    <lineage>
        <taxon>Eukaryota</taxon>
        <taxon>Sar</taxon>
        <taxon>Stramenopiles</taxon>
        <taxon>Oomycota</taxon>
        <taxon>Peronosporomycetes</taxon>
        <taxon>Peronosporales</taxon>
        <taxon>Peronosporaceae</taxon>
        <taxon>Phytophthora</taxon>
    </lineage>
</organism>
<keyword evidence="1" id="KW-0548">Nucleotidyltransferase</keyword>
<accession>A0A225VBV8</accession>
<protein>
    <submittedName>
        <fullName evidence="1">Reverse transcriptase</fullName>
    </submittedName>
</protein>
<dbReference type="AlphaFoldDB" id="A0A225VBV8"/>
<keyword evidence="2" id="KW-1185">Reference proteome</keyword>
<gene>
    <name evidence="1" type="ORF">PHMEG_00026082</name>
</gene>
<keyword evidence="1" id="KW-0695">RNA-directed DNA polymerase</keyword>
<proteinExistence type="predicted"/>
<dbReference type="EMBL" id="NBNE01006216">
    <property type="protein sequence ID" value="OWZ02368.1"/>
    <property type="molecule type" value="Genomic_DNA"/>
</dbReference>
<dbReference type="OrthoDB" id="3271192at2759"/>
<evidence type="ECO:0000313" key="1">
    <source>
        <dbReference type="EMBL" id="OWZ02368.1"/>
    </source>
</evidence>
<dbReference type="Proteomes" id="UP000198211">
    <property type="component" value="Unassembled WGS sequence"/>
</dbReference>
<reference evidence="2" key="1">
    <citation type="submission" date="2017-03" db="EMBL/GenBank/DDBJ databases">
        <title>Phytopthora megakarya and P. palmivora, two closely related causual agents of cacao black pod achieved similar genome size and gene model numbers by different mechanisms.</title>
        <authorList>
            <person name="Ali S."/>
            <person name="Shao J."/>
            <person name="Larry D.J."/>
            <person name="Kronmiller B."/>
            <person name="Shen D."/>
            <person name="Strem M.D."/>
            <person name="Melnick R.L."/>
            <person name="Guiltinan M.J."/>
            <person name="Tyler B.M."/>
            <person name="Meinhardt L.W."/>
            <person name="Bailey B.A."/>
        </authorList>
    </citation>
    <scope>NUCLEOTIDE SEQUENCE [LARGE SCALE GENOMIC DNA]</scope>
    <source>
        <strain evidence="2">zdho120</strain>
    </source>
</reference>
<keyword evidence="1" id="KW-0808">Transferase</keyword>